<feature type="region of interest" description="Disordered" evidence="1">
    <location>
        <begin position="102"/>
        <end position="142"/>
    </location>
</feature>
<feature type="compositionally biased region" description="Pro residues" evidence="1">
    <location>
        <begin position="103"/>
        <end position="117"/>
    </location>
</feature>
<sequence length="142" mass="15344">PLLLMNPGAVSKFCTGVTEWAPRVVVIKSGSGRLAELLGSGNALLNVNARSALNGVTRLSKTQLFGPVSLLVAGINSRNDMILSGRRRQLHFKLARLYQYPRPIIPPPQPRPTVPRKPPNDGKWGCSDPGHSQAGVELHNLP</sequence>
<dbReference type="Proteomes" id="UP000239156">
    <property type="component" value="Unassembled WGS sequence"/>
</dbReference>
<organism evidence="2 3">
    <name type="scientific">Puccinia striiformis</name>
    <dbReference type="NCBI Taxonomy" id="27350"/>
    <lineage>
        <taxon>Eukaryota</taxon>
        <taxon>Fungi</taxon>
        <taxon>Dikarya</taxon>
        <taxon>Basidiomycota</taxon>
        <taxon>Pucciniomycotina</taxon>
        <taxon>Pucciniomycetes</taxon>
        <taxon>Pucciniales</taxon>
        <taxon>Pucciniaceae</taxon>
        <taxon>Puccinia</taxon>
    </lineage>
</organism>
<dbReference type="EMBL" id="PKSL01000090">
    <property type="protein sequence ID" value="POW06152.1"/>
    <property type="molecule type" value="Genomic_DNA"/>
</dbReference>
<protein>
    <submittedName>
        <fullName evidence="2">Uncharacterized protein</fullName>
    </submittedName>
</protein>
<evidence type="ECO:0000256" key="1">
    <source>
        <dbReference type="SAM" id="MobiDB-lite"/>
    </source>
</evidence>
<keyword evidence="3" id="KW-1185">Reference proteome</keyword>
<name>A0A2S4V9D3_9BASI</name>
<comment type="caution">
    <text evidence="2">The sequence shown here is derived from an EMBL/GenBank/DDBJ whole genome shotgun (WGS) entry which is preliminary data.</text>
</comment>
<gene>
    <name evidence="2" type="ORF">PSTT_09238</name>
</gene>
<dbReference type="VEuPathDB" id="FungiDB:PSTT_09238"/>
<evidence type="ECO:0000313" key="2">
    <source>
        <dbReference type="EMBL" id="POW06152.1"/>
    </source>
</evidence>
<dbReference type="VEuPathDB" id="FungiDB:PSHT_14133"/>
<reference evidence="2" key="1">
    <citation type="submission" date="2017-12" db="EMBL/GenBank/DDBJ databases">
        <title>Gene loss provides genomic basis for host adaptation in cereal stripe rust fungi.</title>
        <authorList>
            <person name="Xia C."/>
        </authorList>
    </citation>
    <scope>NUCLEOTIDE SEQUENCE [LARGE SCALE GENOMIC DNA]</scope>
    <source>
        <strain evidence="2">93-210</strain>
    </source>
</reference>
<proteinExistence type="predicted"/>
<dbReference type="AlphaFoldDB" id="A0A2S4V9D3"/>
<evidence type="ECO:0000313" key="3">
    <source>
        <dbReference type="Proteomes" id="UP000239156"/>
    </source>
</evidence>
<accession>A0A2S4V9D3</accession>
<feature type="non-terminal residue" evidence="2">
    <location>
        <position position="1"/>
    </location>
</feature>